<keyword evidence="6" id="KW-1185">Reference proteome</keyword>
<evidence type="ECO:0000313" key="6">
    <source>
        <dbReference type="Proteomes" id="UP001176960"/>
    </source>
</evidence>
<evidence type="ECO:0000256" key="2">
    <source>
        <dbReference type="ARBA" id="ARBA00005709"/>
    </source>
</evidence>
<feature type="domain" description="Flagellin C-terminal" evidence="4">
    <location>
        <begin position="280"/>
        <end position="350"/>
    </location>
</feature>
<reference evidence="5" key="1">
    <citation type="submission" date="2023-03" db="EMBL/GenBank/DDBJ databases">
        <authorList>
            <person name="Cleenwerck I."/>
        </authorList>
    </citation>
    <scope>NUCLEOTIDE SEQUENCE</scope>
    <source>
        <strain evidence="5">LMG 32879</strain>
    </source>
</reference>
<dbReference type="PANTHER" id="PTHR42792:SF1">
    <property type="entry name" value="FLAGELLAR HOOK-ASSOCIATED PROTEIN 3"/>
    <property type="match status" value="1"/>
</dbReference>
<name>A0AA35XY59_9PROT</name>
<dbReference type="InterPro" id="IPR046358">
    <property type="entry name" value="Flagellin_C"/>
</dbReference>
<accession>A0AA35XY59</accession>
<dbReference type="PANTHER" id="PTHR42792">
    <property type="entry name" value="FLAGELLIN"/>
    <property type="match status" value="1"/>
</dbReference>
<sequence>MVGISTSFGMTGQGLSLRAGISNLSSQQQALQTQVATGVASDTYAGLGVNRVQALALQPALTQISAWSSNVTSAQNTLTTTQTALSGISDIAASLSKSLQNISGTANSASVAAVVQEAQQDLASLGGLLNTKSGNSYVLAGRQSTVAPVTSSNLATSELATSITNVVKALGSTSADDVLTATQSLAATTSADSPFSANLSVNGTEASSLTSVAQIGQGEWISVGTTATAGTAGTDSSTGSPIRDLMRNLMVVASLGSTTPGTAEYKNLIQGLTTSNGDVTSQLSDLSANLGVTQNRLSFQSSSLSQMQTALRTQLGNAKNVDYATVSTQLSAVKAQLQASYSVIADMKSLTLAQFI</sequence>
<dbReference type="AlphaFoldDB" id="A0AA35XY59"/>
<dbReference type="EMBL" id="CATKSH010000010">
    <property type="protein sequence ID" value="CAI9121052.1"/>
    <property type="molecule type" value="Genomic_DNA"/>
</dbReference>
<keyword evidence="5" id="KW-0969">Cilium</keyword>
<keyword evidence="5" id="KW-0966">Cell projection</keyword>
<dbReference type="RefSeq" id="WP_289843587.1">
    <property type="nucleotide sequence ID" value="NZ_CATKSH010000010.1"/>
</dbReference>
<comment type="caution">
    <text evidence="5">The sequence shown here is derived from an EMBL/GenBank/DDBJ whole genome shotgun (WGS) entry which is preliminary data.</text>
</comment>
<dbReference type="SUPFAM" id="SSF64518">
    <property type="entry name" value="Phase 1 flagellin"/>
    <property type="match status" value="1"/>
</dbReference>
<dbReference type="GO" id="GO:0009288">
    <property type="term" value="C:bacterial-type flagellum"/>
    <property type="evidence" value="ECO:0007669"/>
    <property type="project" value="UniProtKB-SubCell"/>
</dbReference>
<evidence type="ECO:0000256" key="3">
    <source>
        <dbReference type="ARBA" id="ARBA00023143"/>
    </source>
</evidence>
<dbReference type="Proteomes" id="UP001176960">
    <property type="component" value="Unassembled WGS sequence"/>
</dbReference>
<comment type="similarity">
    <text evidence="2">Belongs to the bacterial flagellin family.</text>
</comment>
<dbReference type="InterPro" id="IPR001492">
    <property type="entry name" value="Flagellin"/>
</dbReference>
<dbReference type="Pfam" id="PF00700">
    <property type="entry name" value="Flagellin_C"/>
    <property type="match status" value="1"/>
</dbReference>
<evidence type="ECO:0000259" key="4">
    <source>
        <dbReference type="Pfam" id="PF00700"/>
    </source>
</evidence>
<dbReference type="NCBIfam" id="NF006489">
    <property type="entry name" value="PRK08913.1"/>
    <property type="match status" value="1"/>
</dbReference>
<keyword evidence="3" id="KW-0975">Bacterial flagellum</keyword>
<evidence type="ECO:0000313" key="5">
    <source>
        <dbReference type="EMBL" id="CAI9121052.1"/>
    </source>
</evidence>
<dbReference type="GO" id="GO:0005198">
    <property type="term" value="F:structural molecule activity"/>
    <property type="evidence" value="ECO:0007669"/>
    <property type="project" value="InterPro"/>
</dbReference>
<protein>
    <submittedName>
        <fullName evidence="5">Flagellin</fullName>
    </submittedName>
</protein>
<dbReference type="Gene3D" id="1.20.1330.10">
    <property type="entry name" value="f41 fragment of flagellin, N-terminal domain"/>
    <property type="match status" value="1"/>
</dbReference>
<proteinExistence type="inferred from homology"/>
<organism evidence="5 6">
    <name type="scientific">Brytella acorum</name>
    <dbReference type="NCBI Taxonomy" id="2959299"/>
    <lineage>
        <taxon>Bacteria</taxon>
        <taxon>Pseudomonadati</taxon>
        <taxon>Pseudomonadota</taxon>
        <taxon>Alphaproteobacteria</taxon>
        <taxon>Acetobacterales</taxon>
        <taxon>Acetobacteraceae</taxon>
        <taxon>Brytella</taxon>
    </lineage>
</organism>
<evidence type="ECO:0000256" key="1">
    <source>
        <dbReference type="ARBA" id="ARBA00004365"/>
    </source>
</evidence>
<keyword evidence="5" id="KW-0282">Flagellum</keyword>
<gene>
    <name evidence="5" type="ORF">LMG32879_001896</name>
</gene>
<comment type="subcellular location">
    <subcellularLocation>
        <location evidence="1">Bacterial flagellum</location>
    </subcellularLocation>
</comment>